<dbReference type="InterPro" id="IPR030678">
    <property type="entry name" value="Peptide/Ni-bd"/>
</dbReference>
<gene>
    <name evidence="7" type="ORF">GCM10007989_36750</name>
</gene>
<feature type="domain" description="Solute-binding protein family 5" evidence="6">
    <location>
        <begin position="69"/>
        <end position="448"/>
    </location>
</feature>
<dbReference type="FunFam" id="3.90.76.10:FF:000001">
    <property type="entry name" value="Oligopeptide ABC transporter substrate-binding protein"/>
    <property type="match status" value="1"/>
</dbReference>
<dbReference type="InterPro" id="IPR039424">
    <property type="entry name" value="SBP_5"/>
</dbReference>
<evidence type="ECO:0000256" key="5">
    <source>
        <dbReference type="SAM" id="SignalP"/>
    </source>
</evidence>
<evidence type="ECO:0000259" key="6">
    <source>
        <dbReference type="Pfam" id="PF00496"/>
    </source>
</evidence>
<dbReference type="GO" id="GO:1904680">
    <property type="term" value="F:peptide transmembrane transporter activity"/>
    <property type="evidence" value="ECO:0007669"/>
    <property type="project" value="TreeGrafter"/>
</dbReference>
<organism evidence="7 8">
    <name type="scientific">Devosia pacifica</name>
    <dbReference type="NCBI Taxonomy" id="1335967"/>
    <lineage>
        <taxon>Bacteria</taxon>
        <taxon>Pseudomonadati</taxon>
        <taxon>Pseudomonadota</taxon>
        <taxon>Alphaproteobacteria</taxon>
        <taxon>Hyphomicrobiales</taxon>
        <taxon>Devosiaceae</taxon>
        <taxon>Devosia</taxon>
    </lineage>
</organism>
<sequence length="538" mass="60717">MKFTQTLKAVGTAGLVAMLMSSAAHAVTLNLHNGGDPSSLDPHKVSGDWENRVVGDYLEGLVTEDANAEPIPGQAESWEISEDGTVYTFHLRDGIQWTDGEPVTAEDFVFAFQRIMDPATASDYAYLQYPILNAEAINSGEITDFDELGVKAIDDQTLEITLEQPTPYFLDALMHYTAYPVPKHLVEEMGDDWSDVDNIVANGPYEIVEWVPGSYVRSEKNEDYYDAENVQIDEVYYYVLEDQAAALNRYRAGEFDMLTDFPSDQYQWMQENLEGQAHVEPFLGIYYYVMNQEEGPLTDPRIREALSISILRDVIGPDILGTGELPAYGWVPPGTGNYVEEAYMPDWAEMPYEERMARAQELMAEAGYGPDSPLNLQLRYNTNDNHQRIAVALAAMWEPLGVNIEMFNSEVAVHYDALRAGDFEIGRAGWLMDYNDPVNTLDLLKTGVQQEGQMNWGNNYGRYSNEEFDALLEEAAAEQDLDARAELLAEAEEIAMDEFAAIPIYWYVSKNVVAPYIEGFEDNAKDVHRTRWLSKNEE</sequence>
<accession>A0A918VYR5</accession>
<evidence type="ECO:0000256" key="2">
    <source>
        <dbReference type="ARBA" id="ARBA00005695"/>
    </source>
</evidence>
<comment type="subcellular location">
    <subcellularLocation>
        <location evidence="1">Periplasm</location>
    </subcellularLocation>
</comment>
<keyword evidence="8" id="KW-1185">Reference proteome</keyword>
<evidence type="ECO:0000313" key="7">
    <source>
        <dbReference type="EMBL" id="GHA37612.1"/>
    </source>
</evidence>
<evidence type="ECO:0000256" key="1">
    <source>
        <dbReference type="ARBA" id="ARBA00004418"/>
    </source>
</evidence>
<dbReference type="PIRSF" id="PIRSF002741">
    <property type="entry name" value="MppA"/>
    <property type="match status" value="1"/>
</dbReference>
<feature type="signal peptide" evidence="5">
    <location>
        <begin position="1"/>
        <end position="26"/>
    </location>
</feature>
<comment type="similarity">
    <text evidence="2">Belongs to the bacterial solute-binding protein 5 family.</text>
</comment>
<keyword evidence="4 5" id="KW-0732">Signal</keyword>
<evidence type="ECO:0000256" key="4">
    <source>
        <dbReference type="ARBA" id="ARBA00022729"/>
    </source>
</evidence>
<dbReference type="SUPFAM" id="SSF53850">
    <property type="entry name" value="Periplasmic binding protein-like II"/>
    <property type="match status" value="1"/>
</dbReference>
<feature type="chain" id="PRO_5038092767" evidence="5">
    <location>
        <begin position="27"/>
        <end position="538"/>
    </location>
</feature>
<dbReference type="RefSeq" id="WP_189427276.1">
    <property type="nucleotide sequence ID" value="NZ_BMZE01000005.1"/>
</dbReference>
<comment type="caution">
    <text evidence="7">The sequence shown here is derived from an EMBL/GenBank/DDBJ whole genome shotgun (WGS) entry which is preliminary data.</text>
</comment>
<dbReference type="PANTHER" id="PTHR30290:SF10">
    <property type="entry name" value="PERIPLASMIC OLIGOPEPTIDE-BINDING PROTEIN-RELATED"/>
    <property type="match status" value="1"/>
</dbReference>
<dbReference type="InterPro" id="IPR000914">
    <property type="entry name" value="SBP_5_dom"/>
</dbReference>
<protein>
    <submittedName>
        <fullName evidence="7">Peptide ABC transporter substrate-binding protein</fullName>
    </submittedName>
</protein>
<dbReference type="GO" id="GO:0015833">
    <property type="term" value="P:peptide transport"/>
    <property type="evidence" value="ECO:0007669"/>
    <property type="project" value="TreeGrafter"/>
</dbReference>
<dbReference type="Proteomes" id="UP000646579">
    <property type="component" value="Unassembled WGS sequence"/>
</dbReference>
<proteinExistence type="inferred from homology"/>
<dbReference type="EMBL" id="BMZE01000005">
    <property type="protein sequence ID" value="GHA37612.1"/>
    <property type="molecule type" value="Genomic_DNA"/>
</dbReference>
<reference evidence="7" key="2">
    <citation type="submission" date="2020-09" db="EMBL/GenBank/DDBJ databases">
        <authorList>
            <person name="Sun Q."/>
            <person name="Kim S."/>
        </authorList>
    </citation>
    <scope>NUCLEOTIDE SEQUENCE</scope>
    <source>
        <strain evidence="7">KCTC 32437</strain>
    </source>
</reference>
<dbReference type="GO" id="GO:0030288">
    <property type="term" value="C:outer membrane-bounded periplasmic space"/>
    <property type="evidence" value="ECO:0007669"/>
    <property type="project" value="TreeGrafter"/>
</dbReference>
<dbReference type="CDD" id="cd08504">
    <property type="entry name" value="PBP2_OppA"/>
    <property type="match status" value="1"/>
</dbReference>
<name>A0A918VYR5_9HYPH</name>
<evidence type="ECO:0000313" key="8">
    <source>
        <dbReference type="Proteomes" id="UP000646579"/>
    </source>
</evidence>
<dbReference type="AlphaFoldDB" id="A0A918VYR5"/>
<dbReference type="Gene3D" id="3.90.76.10">
    <property type="entry name" value="Dipeptide-binding Protein, Domain 1"/>
    <property type="match status" value="1"/>
</dbReference>
<dbReference type="Gene3D" id="3.10.105.10">
    <property type="entry name" value="Dipeptide-binding Protein, Domain 3"/>
    <property type="match status" value="1"/>
</dbReference>
<dbReference type="Pfam" id="PF00496">
    <property type="entry name" value="SBP_bac_5"/>
    <property type="match status" value="1"/>
</dbReference>
<dbReference type="GO" id="GO:0043190">
    <property type="term" value="C:ATP-binding cassette (ABC) transporter complex"/>
    <property type="evidence" value="ECO:0007669"/>
    <property type="project" value="InterPro"/>
</dbReference>
<evidence type="ECO:0000256" key="3">
    <source>
        <dbReference type="ARBA" id="ARBA00022448"/>
    </source>
</evidence>
<dbReference type="PANTHER" id="PTHR30290">
    <property type="entry name" value="PERIPLASMIC BINDING COMPONENT OF ABC TRANSPORTER"/>
    <property type="match status" value="1"/>
</dbReference>
<reference evidence="7" key="1">
    <citation type="journal article" date="2014" name="Int. J. Syst. Evol. Microbiol.">
        <title>Complete genome sequence of Corynebacterium casei LMG S-19264T (=DSM 44701T), isolated from a smear-ripened cheese.</title>
        <authorList>
            <consortium name="US DOE Joint Genome Institute (JGI-PGF)"/>
            <person name="Walter F."/>
            <person name="Albersmeier A."/>
            <person name="Kalinowski J."/>
            <person name="Ruckert C."/>
        </authorList>
    </citation>
    <scope>NUCLEOTIDE SEQUENCE</scope>
    <source>
        <strain evidence="7">KCTC 32437</strain>
    </source>
</reference>
<keyword evidence="3" id="KW-0813">Transport</keyword>
<dbReference type="Gene3D" id="3.40.190.10">
    <property type="entry name" value="Periplasmic binding protein-like II"/>
    <property type="match status" value="1"/>
</dbReference>